<gene>
    <name evidence="2" type="ORF">SAMN05216180_3033</name>
</gene>
<feature type="chain" id="PRO_5011726254" evidence="1">
    <location>
        <begin position="25"/>
        <end position="246"/>
    </location>
</feature>
<dbReference type="Proteomes" id="UP000199158">
    <property type="component" value="Unassembled WGS sequence"/>
</dbReference>
<evidence type="ECO:0000313" key="3">
    <source>
        <dbReference type="Proteomes" id="UP000199158"/>
    </source>
</evidence>
<name>A0A1H8EIM1_9FIRM</name>
<organism evidence="2 3">
    <name type="scientific">Hydrogenoanaerobacterium saccharovorans</name>
    <dbReference type="NCBI Taxonomy" id="474960"/>
    <lineage>
        <taxon>Bacteria</taxon>
        <taxon>Bacillati</taxon>
        <taxon>Bacillota</taxon>
        <taxon>Clostridia</taxon>
        <taxon>Eubacteriales</taxon>
        <taxon>Oscillospiraceae</taxon>
        <taxon>Hydrogenoanaerobacterium</taxon>
    </lineage>
</organism>
<protein>
    <submittedName>
        <fullName evidence="2">Uncharacterized protein</fullName>
    </submittedName>
</protein>
<sequence>MIRRFLHGFVACILMVSFCVTAFAVDDPNLKDPYVPIMPEFLSGANVNIPLDKSSGTARLFFSDFYEKPYIIAVQQLTATKYYPSSGAENYKFVGDDKLWSLDFIKVSNYSGVGADIHFRFHHKNDYRVYPASCPIGLVFTDTKTTNPAYLEILSYQYDFKNKVFKAPVYQTHSSSQGLQYSYVLASSPVTQFPIPQYPQYGKLGNIPVTYSYDVNYPNVHYNWWLGNADITNDVKPDEPSKPDEP</sequence>
<evidence type="ECO:0000256" key="1">
    <source>
        <dbReference type="SAM" id="SignalP"/>
    </source>
</evidence>
<accession>A0A1H8EIM1</accession>
<dbReference type="STRING" id="474960.SAMN05216180_3033"/>
<keyword evidence="1" id="KW-0732">Signal</keyword>
<evidence type="ECO:0000313" key="2">
    <source>
        <dbReference type="EMBL" id="SEN19421.1"/>
    </source>
</evidence>
<dbReference type="AlphaFoldDB" id="A0A1H8EIM1"/>
<dbReference type="EMBL" id="FOCG01000012">
    <property type="protein sequence ID" value="SEN19421.1"/>
    <property type="molecule type" value="Genomic_DNA"/>
</dbReference>
<reference evidence="2 3" key="1">
    <citation type="submission" date="2016-10" db="EMBL/GenBank/DDBJ databases">
        <authorList>
            <person name="de Groot N.N."/>
        </authorList>
    </citation>
    <scope>NUCLEOTIDE SEQUENCE [LARGE SCALE GENOMIC DNA]</scope>
    <source>
        <strain evidence="2 3">CGMCC 1.5070</strain>
    </source>
</reference>
<proteinExistence type="predicted"/>
<feature type="non-terminal residue" evidence="2">
    <location>
        <position position="246"/>
    </location>
</feature>
<keyword evidence="3" id="KW-1185">Reference proteome</keyword>
<feature type="signal peptide" evidence="1">
    <location>
        <begin position="1"/>
        <end position="24"/>
    </location>
</feature>